<keyword evidence="1" id="KW-0472">Membrane</keyword>
<evidence type="ECO:0000256" key="1">
    <source>
        <dbReference type="SAM" id="Phobius"/>
    </source>
</evidence>
<feature type="transmembrane region" description="Helical" evidence="1">
    <location>
        <begin position="328"/>
        <end position="348"/>
    </location>
</feature>
<keyword evidence="2" id="KW-0732">Signal</keyword>
<sequence length="409" mass="44670">MLTMQKLNTNLMVFTAITLFGFIAAQTVGSKDLFRCRQSCYQKFVQDWHHCMDFDDCKNMCITPPNINSYIPEAFSFLCWNNCDQQLGPFPLNINSALRQGSLVITDIAWDQAITNASKQCLVTWEVSGGGLMGNLLTDSSTVELSLWSDTIYHVQVTCKHKDTGGMRRSYKLIVDTHKLGDSTATGMQAIALETPFSKSLPHIYGNDALPASMGENDSRMRILKDSSKDFLTPYNPNAIIDTKPSLATPTTSATTATATTTTTTTTTIAGATTSTTSAIITISTKDELKNSYSAEYEVESGDTVISTKLIGVSNLVQTSSDFLSQSIVLAVVGSIVLFCGIIALYLLMPPIHKQVPVTICSIDHEVLIHNEIMPSQSPLNPTVSLCEQEGSLQTPKTTEHKNRSTLHV</sequence>
<dbReference type="RefSeq" id="XP_037889832.1">
    <property type="nucleotide sequence ID" value="XM_038033904.1"/>
</dbReference>
<organism evidence="3 4">
    <name type="scientific">Glossina fuscipes</name>
    <dbReference type="NCBI Taxonomy" id="7396"/>
    <lineage>
        <taxon>Eukaryota</taxon>
        <taxon>Metazoa</taxon>
        <taxon>Ecdysozoa</taxon>
        <taxon>Arthropoda</taxon>
        <taxon>Hexapoda</taxon>
        <taxon>Insecta</taxon>
        <taxon>Pterygota</taxon>
        <taxon>Neoptera</taxon>
        <taxon>Endopterygota</taxon>
        <taxon>Diptera</taxon>
        <taxon>Brachycera</taxon>
        <taxon>Muscomorpha</taxon>
        <taxon>Hippoboscoidea</taxon>
        <taxon>Glossinidae</taxon>
        <taxon>Glossina</taxon>
    </lineage>
</organism>
<gene>
    <name evidence="4" type="primary">LOC119637706</name>
</gene>
<dbReference type="Proteomes" id="UP000092443">
    <property type="component" value="Unplaced"/>
</dbReference>
<accession>A0A9C6DSP0</accession>
<proteinExistence type="predicted"/>
<reference evidence="4" key="1">
    <citation type="submission" date="2025-08" db="UniProtKB">
        <authorList>
            <consortium name="RefSeq"/>
        </authorList>
    </citation>
    <scope>IDENTIFICATION</scope>
    <source>
        <tissue evidence="4">Whole body pupa</tissue>
    </source>
</reference>
<feature type="signal peptide" evidence="2">
    <location>
        <begin position="1"/>
        <end position="25"/>
    </location>
</feature>
<name>A0A9C6DSP0_9MUSC</name>
<feature type="chain" id="PRO_5039415335" evidence="2">
    <location>
        <begin position="26"/>
        <end position="409"/>
    </location>
</feature>
<keyword evidence="3" id="KW-1185">Reference proteome</keyword>
<evidence type="ECO:0000313" key="3">
    <source>
        <dbReference type="Proteomes" id="UP000092443"/>
    </source>
</evidence>
<evidence type="ECO:0000313" key="4">
    <source>
        <dbReference type="RefSeq" id="XP_037889832.1"/>
    </source>
</evidence>
<dbReference type="GeneID" id="119637706"/>
<dbReference type="KEGG" id="gfs:119637706"/>
<keyword evidence="1" id="KW-0812">Transmembrane</keyword>
<keyword evidence="1" id="KW-1133">Transmembrane helix</keyword>
<protein>
    <submittedName>
        <fullName evidence="4">Uncharacterized protein LOC119637706 isoform X1</fullName>
    </submittedName>
</protein>
<dbReference type="AlphaFoldDB" id="A0A9C6DSP0"/>
<evidence type="ECO:0000256" key="2">
    <source>
        <dbReference type="SAM" id="SignalP"/>
    </source>
</evidence>